<keyword evidence="5 9" id="KW-1133">Transmembrane helix</keyword>
<dbReference type="RefSeq" id="XP_014565814.1">
    <property type="nucleotide sequence ID" value="XM_014710328.1"/>
</dbReference>
<dbReference type="PANTHER" id="PTHR46187">
    <property type="entry name" value="ALKALINE CERAMIDASE 3"/>
    <property type="match status" value="1"/>
</dbReference>
<dbReference type="Pfam" id="PF05875">
    <property type="entry name" value="Ceramidase"/>
    <property type="match status" value="1"/>
</dbReference>
<keyword evidence="8" id="KW-0862">Zinc</keyword>
<dbReference type="GO" id="GO:0046513">
    <property type="term" value="P:ceramide biosynthetic process"/>
    <property type="evidence" value="ECO:0007669"/>
    <property type="project" value="TreeGrafter"/>
</dbReference>
<comment type="similarity">
    <text evidence="2">Belongs to the alkaline ceramidase family.</text>
</comment>
<evidence type="ECO:0000256" key="6">
    <source>
        <dbReference type="ARBA" id="ARBA00023136"/>
    </source>
</evidence>
<proteinExistence type="inferred from homology"/>
<dbReference type="PANTHER" id="PTHR46187:SF3">
    <property type="entry name" value="ALKALINE CERAMIDASE 3"/>
    <property type="match status" value="1"/>
</dbReference>
<feature type="transmembrane region" description="Helical" evidence="9">
    <location>
        <begin position="194"/>
        <end position="209"/>
    </location>
</feature>
<protein>
    <recommendedName>
        <fullName evidence="12">Alkaline ceramidase</fullName>
    </recommendedName>
</protein>
<feature type="binding site" evidence="7">
    <location>
        <position position="30"/>
    </location>
    <ligand>
        <name>Ca(2+)</name>
        <dbReference type="ChEBI" id="CHEBI:29108"/>
    </ligand>
</feature>
<evidence type="ECO:0000313" key="10">
    <source>
        <dbReference type="EMBL" id="GAA94406.1"/>
    </source>
</evidence>
<dbReference type="GO" id="GO:0046872">
    <property type="term" value="F:metal ion binding"/>
    <property type="evidence" value="ECO:0007669"/>
    <property type="project" value="UniProtKB-KW"/>
</dbReference>
<evidence type="ECO:0000256" key="8">
    <source>
        <dbReference type="PIRSR" id="PIRSR608901-2"/>
    </source>
</evidence>
<feature type="binding site" evidence="7">
    <location>
        <position position="28"/>
    </location>
    <ligand>
        <name>Ca(2+)</name>
        <dbReference type="ChEBI" id="CHEBI:29108"/>
    </ligand>
</feature>
<dbReference type="HOGENOM" id="CLU_063293_3_0_1"/>
<evidence type="ECO:0000256" key="2">
    <source>
        <dbReference type="ARBA" id="ARBA00009780"/>
    </source>
</evidence>
<evidence type="ECO:0000256" key="7">
    <source>
        <dbReference type="PIRSR" id="PIRSR608901-1"/>
    </source>
</evidence>
<evidence type="ECO:0000256" key="1">
    <source>
        <dbReference type="ARBA" id="ARBA00004141"/>
    </source>
</evidence>
<dbReference type="Proteomes" id="UP000009131">
    <property type="component" value="Unassembled WGS sequence"/>
</dbReference>
<feature type="transmembrane region" description="Helical" evidence="9">
    <location>
        <begin position="44"/>
        <end position="62"/>
    </location>
</feature>
<feature type="binding site" evidence="7">
    <location>
        <position position="25"/>
    </location>
    <ligand>
        <name>Ca(2+)</name>
        <dbReference type="ChEBI" id="CHEBI:29108"/>
    </ligand>
</feature>
<gene>
    <name evidence="10" type="primary">Mo01058</name>
    <name evidence="10" type="ORF">E5Q_01058</name>
</gene>
<name>G7DUZ6_MIXOS</name>
<dbReference type="STRING" id="764103.G7DUZ6"/>
<feature type="transmembrane region" description="Helical" evidence="9">
    <location>
        <begin position="237"/>
        <end position="261"/>
    </location>
</feature>
<feature type="binding site" evidence="8">
    <location>
        <position position="236"/>
    </location>
    <ligand>
        <name>Zn(2+)</name>
        <dbReference type="ChEBI" id="CHEBI:29105"/>
        <note>catalytic</note>
    </ligand>
</feature>
<organism evidence="10 11">
    <name type="scientific">Mixia osmundae (strain CBS 9802 / IAM 14324 / JCM 22182 / KY 12970)</name>
    <dbReference type="NCBI Taxonomy" id="764103"/>
    <lineage>
        <taxon>Eukaryota</taxon>
        <taxon>Fungi</taxon>
        <taxon>Dikarya</taxon>
        <taxon>Basidiomycota</taxon>
        <taxon>Pucciniomycotina</taxon>
        <taxon>Mixiomycetes</taxon>
        <taxon>Mixiales</taxon>
        <taxon>Mixiaceae</taxon>
        <taxon>Mixia</taxon>
    </lineage>
</organism>
<evidence type="ECO:0000256" key="9">
    <source>
        <dbReference type="SAM" id="Phobius"/>
    </source>
</evidence>
<evidence type="ECO:0000256" key="3">
    <source>
        <dbReference type="ARBA" id="ARBA00022692"/>
    </source>
</evidence>
<dbReference type="OrthoDB" id="187171at2759"/>
<keyword evidence="3 9" id="KW-0812">Transmembrane</keyword>
<reference evidence="10 11" key="2">
    <citation type="journal article" date="2012" name="Open Biol.">
        <title>Characteristics of nucleosomes and linker DNA regions on the genome of the basidiomycete Mixia osmundae revealed by mono- and dinucleosome mapping.</title>
        <authorList>
            <person name="Nishida H."/>
            <person name="Kondo S."/>
            <person name="Matsumoto T."/>
            <person name="Suzuki Y."/>
            <person name="Yoshikawa H."/>
            <person name="Taylor T.D."/>
            <person name="Sugiyama J."/>
        </authorList>
    </citation>
    <scope>NUCLEOTIDE SEQUENCE [LARGE SCALE GENOMIC DNA]</scope>
    <source>
        <strain evidence="11">CBS 9802 / IAM 14324 / JCM 22182 / KY 12970</strain>
    </source>
</reference>
<feature type="binding site" evidence="7">
    <location>
        <position position="39"/>
    </location>
    <ligand>
        <name>Ca(2+)</name>
        <dbReference type="ChEBI" id="CHEBI:29108"/>
    </ligand>
</feature>
<feature type="binding site" evidence="8">
    <location>
        <position position="240"/>
    </location>
    <ligand>
        <name>Zn(2+)</name>
        <dbReference type="ChEBI" id="CHEBI:29105"/>
        <note>catalytic</note>
    </ligand>
</feature>
<evidence type="ECO:0000313" key="11">
    <source>
        <dbReference type="Proteomes" id="UP000009131"/>
    </source>
</evidence>
<dbReference type="GO" id="GO:0016811">
    <property type="term" value="F:hydrolase activity, acting on carbon-nitrogen (but not peptide) bonds, in linear amides"/>
    <property type="evidence" value="ECO:0007669"/>
    <property type="project" value="InterPro"/>
</dbReference>
<comment type="caution">
    <text evidence="10">The sequence shown here is derived from an EMBL/GenBank/DDBJ whole genome shotgun (WGS) entry which is preliminary data.</text>
</comment>
<keyword evidence="11" id="KW-1185">Reference proteome</keyword>
<accession>G7DUZ6</accession>
<dbReference type="GO" id="GO:0046514">
    <property type="term" value="P:ceramide catabolic process"/>
    <property type="evidence" value="ECO:0007669"/>
    <property type="project" value="TreeGrafter"/>
</dbReference>
<evidence type="ECO:0008006" key="12">
    <source>
        <dbReference type="Google" id="ProtNLM"/>
    </source>
</evidence>
<evidence type="ECO:0000256" key="5">
    <source>
        <dbReference type="ARBA" id="ARBA00022989"/>
    </source>
</evidence>
<feature type="binding site" evidence="7">
    <location>
        <position position="26"/>
    </location>
    <ligand>
        <name>Ca(2+)</name>
        <dbReference type="ChEBI" id="CHEBI:29108"/>
    </ligand>
</feature>
<feature type="transmembrane region" description="Helical" evidence="9">
    <location>
        <begin position="126"/>
        <end position="147"/>
    </location>
</feature>
<keyword evidence="4" id="KW-0378">Hydrolase</keyword>
<feature type="binding site" evidence="8">
    <location>
        <position position="87"/>
    </location>
    <ligand>
        <name>Zn(2+)</name>
        <dbReference type="ChEBI" id="CHEBI:29105"/>
        <note>catalytic</note>
    </ligand>
</feature>
<keyword evidence="6 9" id="KW-0472">Membrane</keyword>
<dbReference type="AlphaFoldDB" id="G7DUZ6"/>
<dbReference type="GO" id="GO:0005789">
    <property type="term" value="C:endoplasmic reticulum membrane"/>
    <property type="evidence" value="ECO:0007669"/>
    <property type="project" value="TreeGrafter"/>
</dbReference>
<comment type="subcellular location">
    <subcellularLocation>
        <location evidence="1">Membrane</location>
        <topology evidence="1">Multi-pass membrane protein</topology>
    </subcellularLocation>
</comment>
<keyword evidence="7" id="KW-0479">Metal-binding</keyword>
<keyword evidence="7" id="KW-0106">Calcium</keyword>
<dbReference type="OMA" id="SIDWCEL"/>
<dbReference type="eggNOG" id="KOG2329">
    <property type="taxonomic scope" value="Eukaryota"/>
</dbReference>
<feature type="transmembrane region" description="Helical" evidence="9">
    <location>
        <begin position="69"/>
        <end position="90"/>
    </location>
</feature>
<comment type="cofactor">
    <cofactor evidence="8">
        <name>Zn(2+)</name>
        <dbReference type="ChEBI" id="CHEBI:29105"/>
    </cofactor>
</comment>
<reference evidence="10 11" key="1">
    <citation type="journal article" date="2011" name="J. Gen. Appl. Microbiol.">
        <title>Draft genome sequencing of the enigmatic basidiomycete Mixia osmundae.</title>
        <authorList>
            <person name="Nishida H."/>
            <person name="Nagatsuka Y."/>
            <person name="Sugiyama J."/>
        </authorList>
    </citation>
    <scope>NUCLEOTIDE SEQUENCE [LARGE SCALE GENOMIC DNA]</scope>
    <source>
        <strain evidence="11">CBS 9802 / IAM 14324 / JCM 22182 / KY 12970</strain>
    </source>
</reference>
<dbReference type="InParanoid" id="G7DUZ6"/>
<sequence>MHQTVWYSRQGPTDGFWGPVTASIDWCEENYVVSHYIAEFSNTLSNLFFVGLAAFSVIMGMREKLPLRYLLSAAGIALVGFGSFAFHGTLKYQTQLADEIPMLFASSLMTYVVFEDSIEGSKPKLGVWLPILCFSYPTLITIAYLIYPNPVLHQIGYACIQLNTTVRVTQILLTKLKANQRQLSLNHAIRRMELLGSASFVAGFVIWNMDNLLCDSLTDVKHAVGQPVSGILLEGHAWWHIGTGLGVFLINVSTSLMMLLLKDPNNAGYQLEYKLFGLLPYVARTQELKKSR</sequence>
<dbReference type="EMBL" id="BABT02000034">
    <property type="protein sequence ID" value="GAA94406.1"/>
    <property type="molecule type" value="Genomic_DNA"/>
</dbReference>
<evidence type="ECO:0000256" key="4">
    <source>
        <dbReference type="ARBA" id="ARBA00022801"/>
    </source>
</evidence>
<dbReference type="InterPro" id="IPR008901">
    <property type="entry name" value="ACER"/>
</dbReference>